<evidence type="ECO:0000313" key="2">
    <source>
        <dbReference type="EMBL" id="KAA6326280.1"/>
    </source>
</evidence>
<dbReference type="InterPro" id="IPR052912">
    <property type="entry name" value="UPF0111_domain"/>
</dbReference>
<dbReference type="InterPro" id="IPR038078">
    <property type="entry name" value="PhoU-like_sf"/>
</dbReference>
<name>A0A5J4QZ94_9ZZZZ</name>
<dbReference type="PANTHER" id="PTHR37298">
    <property type="entry name" value="UPF0111 PROTEIN YKAA"/>
    <property type="match status" value="1"/>
</dbReference>
<dbReference type="Gene3D" id="1.20.58.220">
    <property type="entry name" value="Phosphate transport system protein phou homolog 2, domain 2"/>
    <property type="match status" value="1"/>
</dbReference>
<reference evidence="2" key="1">
    <citation type="submission" date="2019-03" db="EMBL/GenBank/DDBJ databases">
        <title>Single cell metagenomics reveals metabolic interactions within the superorganism composed of flagellate Streblomastix strix and complex community of Bacteroidetes bacteria on its surface.</title>
        <authorList>
            <person name="Treitli S.C."/>
            <person name="Kolisko M."/>
            <person name="Husnik F."/>
            <person name="Keeling P."/>
            <person name="Hampl V."/>
        </authorList>
    </citation>
    <scope>NUCLEOTIDE SEQUENCE</scope>
    <source>
        <strain evidence="2">STM</strain>
    </source>
</reference>
<dbReference type="AlphaFoldDB" id="A0A5J4QZ94"/>
<dbReference type="PANTHER" id="PTHR37298:SF1">
    <property type="entry name" value="UPF0111 PROTEIN YKAA"/>
    <property type="match status" value="1"/>
</dbReference>
<comment type="similarity">
    <text evidence="1">Belongs to the UPF0111 family.</text>
</comment>
<gene>
    <name evidence="2" type="ORF">EZS27_024593</name>
</gene>
<comment type="caution">
    <text evidence="2">The sequence shown here is derived from an EMBL/GenBank/DDBJ whole genome shotgun (WGS) entry which is preliminary data.</text>
</comment>
<protein>
    <recommendedName>
        <fullName evidence="3">Pit accessory protein</fullName>
    </recommendedName>
</protein>
<sequence length="217" mass="24533">MKLNTFFSRIFIPKEDKFYPILSSMSDNILAGSDLLINLTQTADKEDRRIIYKQIKALETKGDGIVGNLFNELNNTFITPFDREDINALGEELDNVLDCITSAAKRVVMYQPNDLPKQSSELAILLKEACLLVQSAVNELSTMKKSPKLIKDLCTQLHGIENEADNVYELFIIDIFAKEKDGIELIKLKEIMQEIERATDKADSVGKIIKTIIVKYA</sequence>
<accession>A0A5J4QZ94</accession>
<proteinExistence type="inferred from homology"/>
<evidence type="ECO:0008006" key="3">
    <source>
        <dbReference type="Google" id="ProtNLM"/>
    </source>
</evidence>
<dbReference type="Pfam" id="PF01865">
    <property type="entry name" value="PhoU_div"/>
    <property type="match status" value="1"/>
</dbReference>
<organism evidence="2">
    <name type="scientific">termite gut metagenome</name>
    <dbReference type="NCBI Taxonomy" id="433724"/>
    <lineage>
        <taxon>unclassified sequences</taxon>
        <taxon>metagenomes</taxon>
        <taxon>organismal metagenomes</taxon>
    </lineage>
</organism>
<dbReference type="EMBL" id="SNRY01002195">
    <property type="protein sequence ID" value="KAA6326280.1"/>
    <property type="molecule type" value="Genomic_DNA"/>
</dbReference>
<evidence type="ECO:0000256" key="1">
    <source>
        <dbReference type="ARBA" id="ARBA00008591"/>
    </source>
</evidence>
<dbReference type="InterPro" id="IPR018445">
    <property type="entry name" value="Put_Phosphate_transp_reg"/>
</dbReference>